<dbReference type="InterPro" id="IPR013783">
    <property type="entry name" value="Ig-like_fold"/>
</dbReference>
<keyword evidence="3" id="KW-1185">Reference proteome</keyword>
<accession>A0A1H3WVR0</accession>
<reference evidence="2 3" key="1">
    <citation type="submission" date="2016-10" db="EMBL/GenBank/DDBJ databases">
        <authorList>
            <person name="de Groot N.N."/>
        </authorList>
    </citation>
    <scope>NUCLEOTIDE SEQUENCE [LARGE SCALE GENOMIC DNA]</scope>
    <source>
        <strain evidence="2 3">DSM 25383</strain>
    </source>
</reference>
<dbReference type="AlphaFoldDB" id="A0A1H3WVR0"/>
<dbReference type="Pfam" id="PF11551">
    <property type="entry name" value="Omp28"/>
    <property type="match status" value="1"/>
</dbReference>
<dbReference type="Gene3D" id="2.60.40.10">
    <property type="entry name" value="Immunoglobulins"/>
    <property type="match status" value="1"/>
</dbReference>
<dbReference type="RefSeq" id="WP_010258477.1">
    <property type="nucleotide sequence ID" value="NZ_CAEG01000001.1"/>
</dbReference>
<evidence type="ECO:0000313" key="2">
    <source>
        <dbReference type="EMBL" id="SDZ90841.1"/>
    </source>
</evidence>
<keyword evidence="1" id="KW-0732">Signal</keyword>
<feature type="chain" id="PRO_5010198099" evidence="1">
    <location>
        <begin position="22"/>
        <end position="371"/>
    </location>
</feature>
<name>A0A1H3WVR0_9BACT</name>
<dbReference type="Proteomes" id="UP000183253">
    <property type="component" value="Unassembled WGS sequence"/>
</dbReference>
<dbReference type="STRING" id="1033731.SAMN05444145_1016"/>
<organism evidence="2 3">
    <name type="scientific">Alistipes timonensis JC136</name>
    <dbReference type="NCBI Taxonomy" id="1033731"/>
    <lineage>
        <taxon>Bacteria</taxon>
        <taxon>Pseudomonadati</taxon>
        <taxon>Bacteroidota</taxon>
        <taxon>Bacteroidia</taxon>
        <taxon>Bacteroidales</taxon>
        <taxon>Rikenellaceae</taxon>
        <taxon>Alistipes</taxon>
    </lineage>
</organism>
<dbReference type="OrthoDB" id="1050482at2"/>
<proteinExistence type="predicted"/>
<dbReference type="InterPro" id="IPR021615">
    <property type="entry name" value="Omp28"/>
</dbReference>
<feature type="signal peptide" evidence="1">
    <location>
        <begin position="1"/>
        <end position="21"/>
    </location>
</feature>
<dbReference type="EMBL" id="FNRI01000001">
    <property type="protein sequence ID" value="SDZ90841.1"/>
    <property type="molecule type" value="Genomic_DNA"/>
</dbReference>
<protein>
    <submittedName>
        <fullName evidence="2">Outer membrane protein Omp28</fullName>
    </submittedName>
</protein>
<sequence>MKTVLRYLLAAAAFTAAVCSAACSGSDDDPGVPAGTLHISADRTAITAGGPEAVTFRVMYGSSDVSRSERMHLVQEFSGQATELDGGINTFAAPAPGSYTFKARYRDGEKVVESENSVVVTVSAGSSSGNYYRKLLFMQFTSVGCVNCPAMSTSLKAVQEERPGRIAAASFHLQYDPNYPDPMWIKANDMYGQKFDVTGLPTGFLDLRPDVRMSSDKAAIDKAIAAALTENSADCGMALATAYDAGSREVKVEVKVTSDAAETYRYLILLVEDGISYFQLGADEATYTHNNVVRAVLSSNVYGERLNQGNALQPGVEVKASRSTTLGASWNPANMRIIAAALASQDGGVTFTCRNANECALGGNANYQYNE</sequence>
<evidence type="ECO:0000256" key="1">
    <source>
        <dbReference type="SAM" id="SignalP"/>
    </source>
</evidence>
<gene>
    <name evidence="2" type="ORF">SAMN05444145_1016</name>
</gene>
<evidence type="ECO:0000313" key="3">
    <source>
        <dbReference type="Proteomes" id="UP000183253"/>
    </source>
</evidence>